<evidence type="ECO:0000259" key="1">
    <source>
        <dbReference type="Pfam" id="PF22481"/>
    </source>
</evidence>
<dbReference type="EMBL" id="JAXARY010000035">
    <property type="protein sequence ID" value="MDX8130247.1"/>
    <property type="molecule type" value="Genomic_DNA"/>
</dbReference>
<dbReference type="RefSeq" id="WP_319963141.1">
    <property type="nucleotide sequence ID" value="NZ_JAXARY010000035.1"/>
</dbReference>
<accession>A0ABU4UL68</accession>
<organism evidence="2 3">
    <name type="scientific">Methylomonas defluvii</name>
    <dbReference type="NCBI Taxonomy" id="3045149"/>
    <lineage>
        <taxon>Bacteria</taxon>
        <taxon>Pseudomonadati</taxon>
        <taxon>Pseudomonadota</taxon>
        <taxon>Gammaproteobacteria</taxon>
        <taxon>Methylococcales</taxon>
        <taxon>Methylococcaceae</taxon>
        <taxon>Methylomonas</taxon>
    </lineage>
</organism>
<keyword evidence="3" id="KW-1185">Reference proteome</keyword>
<dbReference type="Pfam" id="PF22481">
    <property type="entry name" value="DUF6985"/>
    <property type="match status" value="1"/>
</dbReference>
<gene>
    <name evidence="2" type="ORF">QLH52_23355</name>
</gene>
<proteinExistence type="predicted"/>
<reference evidence="2 3" key="1">
    <citation type="submission" date="2023-11" db="EMBL/GenBank/DDBJ databases">
        <authorList>
            <person name="Ouyang M.-Y."/>
        </authorList>
    </citation>
    <scope>NUCLEOTIDE SEQUENCE [LARGE SCALE GENOMIC DNA]</scope>
    <source>
        <strain evidence="2 3">OY6</strain>
    </source>
</reference>
<sequence>MLEINQIRVDDDVLSSVINETFLSDSKKIDIFIEAERFDNIDAEVSRFLDAVNYFISHKEGIEKLVIDKAFEYYCDNVLTKKLLYEQVFEITIDPLSLAEEVGRLIRLVKIYIDLETDCPSNMGLSFDCYWDPEHGLGIKLRNLNECEIGGRYCFSIKSHE</sequence>
<evidence type="ECO:0000313" key="2">
    <source>
        <dbReference type="EMBL" id="MDX8130247.1"/>
    </source>
</evidence>
<protein>
    <recommendedName>
        <fullName evidence="1">DUF6985 domain-containing protein</fullName>
    </recommendedName>
</protein>
<feature type="domain" description="DUF6985" evidence="1">
    <location>
        <begin position="17"/>
        <end position="151"/>
    </location>
</feature>
<comment type="caution">
    <text evidence="2">The sequence shown here is derived from an EMBL/GenBank/DDBJ whole genome shotgun (WGS) entry which is preliminary data.</text>
</comment>
<evidence type="ECO:0000313" key="3">
    <source>
        <dbReference type="Proteomes" id="UP001284537"/>
    </source>
</evidence>
<dbReference type="InterPro" id="IPR054254">
    <property type="entry name" value="DUF6985"/>
</dbReference>
<dbReference type="Proteomes" id="UP001284537">
    <property type="component" value="Unassembled WGS sequence"/>
</dbReference>
<name>A0ABU4UL68_9GAMM</name>